<evidence type="ECO:0000259" key="1">
    <source>
        <dbReference type="Pfam" id="PF00534"/>
    </source>
</evidence>
<keyword evidence="4" id="KW-1185">Reference proteome</keyword>
<gene>
    <name evidence="3" type="ORF">ACFPFO_14115</name>
</gene>
<reference evidence="3 4" key="1">
    <citation type="journal article" date="2019" name="Int. J. Syst. Evol. Microbiol.">
        <title>The Global Catalogue of Microorganisms (GCM) 10K type strain sequencing project: providing services to taxonomists for standard genome sequencing and annotation.</title>
        <authorList>
            <consortium name="The Broad Institute Genomics Platform"/>
            <consortium name="The Broad Institute Genome Sequencing Center for Infectious Disease"/>
            <person name="Wu L."/>
            <person name="Ma J."/>
        </authorList>
    </citation>
    <scope>NUCLEOTIDE SEQUENCE [LARGE SCALE GENOMIC DNA]</scope>
    <source>
        <strain evidence="3 4">CGMCC 1.15824</strain>
    </source>
</reference>
<dbReference type="RefSeq" id="WP_224830040.1">
    <property type="nucleotide sequence ID" value="NZ_JAIVEF010000035.1"/>
</dbReference>
<accession>A0ABD5QH44</accession>
<dbReference type="CDD" id="cd03801">
    <property type="entry name" value="GT4_PimA-like"/>
    <property type="match status" value="1"/>
</dbReference>
<dbReference type="EC" id="2.4.-.-" evidence="3"/>
<evidence type="ECO:0000313" key="4">
    <source>
        <dbReference type="Proteomes" id="UP001595925"/>
    </source>
</evidence>
<dbReference type="SUPFAM" id="SSF53756">
    <property type="entry name" value="UDP-Glycosyltransferase/glycogen phosphorylase"/>
    <property type="match status" value="1"/>
</dbReference>
<dbReference type="AlphaFoldDB" id="A0ABD5QH44"/>
<dbReference type="InterPro" id="IPR050194">
    <property type="entry name" value="Glycosyltransferase_grp1"/>
</dbReference>
<dbReference type="Pfam" id="PF00534">
    <property type="entry name" value="Glycos_transf_1"/>
    <property type="match status" value="1"/>
</dbReference>
<proteinExistence type="predicted"/>
<organism evidence="3 4">
    <name type="scientific">Saliphagus infecundisoli</name>
    <dbReference type="NCBI Taxonomy" id="1849069"/>
    <lineage>
        <taxon>Archaea</taxon>
        <taxon>Methanobacteriati</taxon>
        <taxon>Methanobacteriota</taxon>
        <taxon>Stenosarchaea group</taxon>
        <taxon>Halobacteria</taxon>
        <taxon>Halobacteriales</taxon>
        <taxon>Natrialbaceae</taxon>
        <taxon>Saliphagus</taxon>
    </lineage>
</organism>
<dbReference type="EMBL" id="JBHSJG010000037">
    <property type="protein sequence ID" value="MFC4988879.1"/>
    <property type="molecule type" value="Genomic_DNA"/>
</dbReference>
<dbReference type="PANTHER" id="PTHR45947">
    <property type="entry name" value="SULFOQUINOVOSYL TRANSFERASE SQD2"/>
    <property type="match status" value="1"/>
</dbReference>
<dbReference type="PANTHER" id="PTHR45947:SF3">
    <property type="entry name" value="SULFOQUINOVOSYL TRANSFERASE SQD2"/>
    <property type="match status" value="1"/>
</dbReference>
<feature type="domain" description="Glycosyl transferase family 1" evidence="1">
    <location>
        <begin position="210"/>
        <end position="368"/>
    </location>
</feature>
<keyword evidence="3" id="KW-0328">Glycosyltransferase</keyword>
<sequence>MLSKVADQNSSTGEELNPSLRVLALNKRSWHHSSAGGSELNLEETTKRLAQREHEVHLLTGSDGGRPRTELDDSVFIHRVGFDEKVPAPWDVVISYLTISLYFYWYLYKLSPDVVYTVNTPLPWPVVTRKPRVSIFHHIAINSFFETHPFPQNVLGYVSQSFGVFRERQNLTISVSPSTTEELVNRGHSPETVYEIRNGLDVERYRPGTESSTPRIVYIGGLERYKGVDRIPEIHEMVQEISGTSIRLDVAGRDGPVKDTIAEYCSSTSDAHYHGFVSLEKKIDLLQSAWVFIAPSRVEGWGIAVLEANACGTPAVGRNVSGLRDSIRHNETGLLVDGADPNEFAKAVYRLLEDTRLRREVGENARNWAEKHTWETSTDQLEELLLSTVPETDR</sequence>
<protein>
    <submittedName>
        <fullName evidence="3">Glycosyltransferase family 4 protein</fullName>
        <ecNumber evidence="3">2.4.-.-</ecNumber>
    </submittedName>
</protein>
<keyword evidence="3" id="KW-0808">Transferase</keyword>
<feature type="domain" description="Glycosyltransferase subfamily 4-like N-terminal" evidence="2">
    <location>
        <begin position="36"/>
        <end position="204"/>
    </location>
</feature>
<dbReference type="Proteomes" id="UP001595925">
    <property type="component" value="Unassembled WGS sequence"/>
</dbReference>
<evidence type="ECO:0000313" key="3">
    <source>
        <dbReference type="EMBL" id="MFC4988879.1"/>
    </source>
</evidence>
<name>A0ABD5QH44_9EURY</name>
<dbReference type="InterPro" id="IPR028098">
    <property type="entry name" value="Glyco_trans_4-like_N"/>
</dbReference>
<dbReference type="InterPro" id="IPR001296">
    <property type="entry name" value="Glyco_trans_1"/>
</dbReference>
<dbReference type="Gene3D" id="3.40.50.2000">
    <property type="entry name" value="Glycogen Phosphorylase B"/>
    <property type="match status" value="2"/>
</dbReference>
<dbReference type="Pfam" id="PF13439">
    <property type="entry name" value="Glyco_transf_4"/>
    <property type="match status" value="1"/>
</dbReference>
<evidence type="ECO:0000259" key="2">
    <source>
        <dbReference type="Pfam" id="PF13439"/>
    </source>
</evidence>
<dbReference type="GO" id="GO:0016757">
    <property type="term" value="F:glycosyltransferase activity"/>
    <property type="evidence" value="ECO:0007669"/>
    <property type="project" value="UniProtKB-KW"/>
</dbReference>
<comment type="caution">
    <text evidence="3">The sequence shown here is derived from an EMBL/GenBank/DDBJ whole genome shotgun (WGS) entry which is preliminary data.</text>
</comment>